<dbReference type="EMBL" id="JAGFBR010000018">
    <property type="protein sequence ID" value="KAH0450523.1"/>
    <property type="molecule type" value="Genomic_DNA"/>
</dbReference>
<sequence length="78" mass="9330">MDSIRKNFFNLKLSGDFSVTLLDPMHVLIKLTNDMDYNRVFAHHSDFFNHCFMKIIKWSPFFLTFLWNPPSSYLGFFS</sequence>
<name>A0AAV7G4B4_DENCH</name>
<dbReference type="InterPro" id="IPR025558">
    <property type="entry name" value="DUF4283"/>
</dbReference>
<dbReference type="Pfam" id="PF14111">
    <property type="entry name" value="DUF4283"/>
    <property type="match status" value="1"/>
</dbReference>
<evidence type="ECO:0000259" key="1">
    <source>
        <dbReference type="Pfam" id="PF14111"/>
    </source>
</evidence>
<accession>A0AAV7G4B4</accession>
<dbReference type="AlphaFoldDB" id="A0AAV7G4B4"/>
<evidence type="ECO:0000313" key="3">
    <source>
        <dbReference type="Proteomes" id="UP000775213"/>
    </source>
</evidence>
<dbReference type="Proteomes" id="UP000775213">
    <property type="component" value="Unassembled WGS sequence"/>
</dbReference>
<feature type="domain" description="DUF4283" evidence="1">
    <location>
        <begin position="12"/>
        <end position="62"/>
    </location>
</feature>
<keyword evidence="3" id="KW-1185">Reference proteome</keyword>
<proteinExistence type="predicted"/>
<comment type="caution">
    <text evidence="2">The sequence shown here is derived from an EMBL/GenBank/DDBJ whole genome shotgun (WGS) entry which is preliminary data.</text>
</comment>
<organism evidence="2 3">
    <name type="scientific">Dendrobium chrysotoxum</name>
    <name type="common">Orchid</name>
    <dbReference type="NCBI Taxonomy" id="161865"/>
    <lineage>
        <taxon>Eukaryota</taxon>
        <taxon>Viridiplantae</taxon>
        <taxon>Streptophyta</taxon>
        <taxon>Embryophyta</taxon>
        <taxon>Tracheophyta</taxon>
        <taxon>Spermatophyta</taxon>
        <taxon>Magnoliopsida</taxon>
        <taxon>Liliopsida</taxon>
        <taxon>Asparagales</taxon>
        <taxon>Orchidaceae</taxon>
        <taxon>Epidendroideae</taxon>
        <taxon>Malaxideae</taxon>
        <taxon>Dendrobiinae</taxon>
        <taxon>Dendrobium</taxon>
    </lineage>
</organism>
<protein>
    <recommendedName>
        <fullName evidence="1">DUF4283 domain-containing protein</fullName>
    </recommendedName>
</protein>
<evidence type="ECO:0000313" key="2">
    <source>
        <dbReference type="EMBL" id="KAH0450523.1"/>
    </source>
</evidence>
<reference evidence="2 3" key="1">
    <citation type="journal article" date="2021" name="Hortic Res">
        <title>Chromosome-scale assembly of the Dendrobium chrysotoxum genome enhances the understanding of orchid evolution.</title>
        <authorList>
            <person name="Zhang Y."/>
            <person name="Zhang G.Q."/>
            <person name="Zhang D."/>
            <person name="Liu X.D."/>
            <person name="Xu X.Y."/>
            <person name="Sun W.H."/>
            <person name="Yu X."/>
            <person name="Zhu X."/>
            <person name="Wang Z.W."/>
            <person name="Zhao X."/>
            <person name="Zhong W.Y."/>
            <person name="Chen H."/>
            <person name="Yin W.L."/>
            <person name="Huang T."/>
            <person name="Niu S.C."/>
            <person name="Liu Z.J."/>
        </authorList>
    </citation>
    <scope>NUCLEOTIDE SEQUENCE [LARGE SCALE GENOMIC DNA]</scope>
    <source>
        <strain evidence="2">Lindl</strain>
    </source>
</reference>
<gene>
    <name evidence="2" type="ORF">IEQ34_021215</name>
</gene>